<dbReference type="InterPro" id="IPR022036">
    <property type="entry name" value="DUF3605"/>
</dbReference>
<evidence type="ECO:0008006" key="3">
    <source>
        <dbReference type="Google" id="ProtNLM"/>
    </source>
</evidence>
<gene>
    <name evidence="1" type="ORF">T440DRAFT_446167</name>
</gene>
<dbReference type="EMBL" id="MU006298">
    <property type="protein sequence ID" value="KAF2852531.1"/>
    <property type="molecule type" value="Genomic_DNA"/>
</dbReference>
<evidence type="ECO:0000313" key="1">
    <source>
        <dbReference type="EMBL" id="KAF2852531.1"/>
    </source>
</evidence>
<dbReference type="OrthoDB" id="10053431at2759"/>
<dbReference type="GO" id="GO:0006044">
    <property type="term" value="P:N-acetylglucosamine metabolic process"/>
    <property type="evidence" value="ECO:0007669"/>
    <property type="project" value="TreeGrafter"/>
</dbReference>
<dbReference type="PANTHER" id="PTHR35020">
    <property type="entry name" value="N-ACETYLGLUCOSAMINE-INDUCED PROTEIN 1"/>
    <property type="match status" value="1"/>
</dbReference>
<evidence type="ECO:0000313" key="2">
    <source>
        <dbReference type="Proteomes" id="UP000799423"/>
    </source>
</evidence>
<keyword evidence="2" id="KW-1185">Reference proteome</keyword>
<dbReference type="AlphaFoldDB" id="A0A6A7BAH8"/>
<protein>
    <recommendedName>
        <fullName evidence="3">N-acetylglucosamine-induced protein 1</fullName>
    </recommendedName>
</protein>
<proteinExistence type="predicted"/>
<accession>A0A6A7BAH8</accession>
<sequence length="233" mass="27579">MPHSEDLVKQEDDQNLEFWKVNVPHEQWPTSCPEFLKECGDKDRKIIGTRDEEYKSLSWEEVKEIIRTDRVDKFHRLPSELRRYREFTHGLVKRYGSIMKFIVDERLKWGSMVAKGKPFEYDEDIKILYNDWPYGISPDITHLVVWTKFELEDDPITGLCTAESRQEIEGFVQRVFGRRLGKGGEVVWFKNWKSLKSVHAVEHFHVMLYGAEEEFLREVTGGDVSMSERFRSG</sequence>
<dbReference type="Proteomes" id="UP000799423">
    <property type="component" value="Unassembled WGS sequence"/>
</dbReference>
<dbReference type="Pfam" id="PF12239">
    <property type="entry name" value="DUF3605"/>
    <property type="match status" value="1"/>
</dbReference>
<name>A0A6A7BAH8_9PLEO</name>
<organism evidence="1 2">
    <name type="scientific">Plenodomus tracheiphilus IPT5</name>
    <dbReference type="NCBI Taxonomy" id="1408161"/>
    <lineage>
        <taxon>Eukaryota</taxon>
        <taxon>Fungi</taxon>
        <taxon>Dikarya</taxon>
        <taxon>Ascomycota</taxon>
        <taxon>Pezizomycotina</taxon>
        <taxon>Dothideomycetes</taxon>
        <taxon>Pleosporomycetidae</taxon>
        <taxon>Pleosporales</taxon>
        <taxon>Pleosporineae</taxon>
        <taxon>Leptosphaeriaceae</taxon>
        <taxon>Plenodomus</taxon>
    </lineage>
</organism>
<dbReference type="PANTHER" id="PTHR35020:SF4">
    <property type="entry name" value="N-ACETYLGLUCOSAMINE-INDUCED PROTEIN 1"/>
    <property type="match status" value="1"/>
</dbReference>
<reference evidence="1" key="1">
    <citation type="submission" date="2020-01" db="EMBL/GenBank/DDBJ databases">
        <authorList>
            <consortium name="DOE Joint Genome Institute"/>
            <person name="Haridas S."/>
            <person name="Albert R."/>
            <person name="Binder M."/>
            <person name="Bloem J."/>
            <person name="Labutti K."/>
            <person name="Salamov A."/>
            <person name="Andreopoulos B."/>
            <person name="Baker S.E."/>
            <person name="Barry K."/>
            <person name="Bills G."/>
            <person name="Bluhm B.H."/>
            <person name="Cannon C."/>
            <person name="Castanera R."/>
            <person name="Culley D.E."/>
            <person name="Daum C."/>
            <person name="Ezra D."/>
            <person name="Gonzalez J.B."/>
            <person name="Henrissat B."/>
            <person name="Kuo A."/>
            <person name="Liang C."/>
            <person name="Lipzen A."/>
            <person name="Lutzoni F."/>
            <person name="Magnuson J."/>
            <person name="Mondo S."/>
            <person name="Nolan M."/>
            <person name="Ohm R."/>
            <person name="Pangilinan J."/>
            <person name="Park H.-J."/>
            <person name="Ramirez L."/>
            <person name="Alfaro M."/>
            <person name="Sun H."/>
            <person name="Tritt A."/>
            <person name="Yoshinaga Y."/>
            <person name="Zwiers L.-H."/>
            <person name="Turgeon B.G."/>
            <person name="Goodwin S.B."/>
            <person name="Spatafora J.W."/>
            <person name="Crous P.W."/>
            <person name="Grigoriev I.V."/>
        </authorList>
    </citation>
    <scope>NUCLEOTIDE SEQUENCE</scope>
    <source>
        <strain evidence="1">IPT5</strain>
    </source>
</reference>
<dbReference type="GO" id="GO:0005737">
    <property type="term" value="C:cytoplasm"/>
    <property type="evidence" value="ECO:0007669"/>
    <property type="project" value="TreeGrafter"/>
</dbReference>